<dbReference type="Gene3D" id="3.30.420.10">
    <property type="entry name" value="Ribonuclease H-like superfamily/Ribonuclease H"/>
    <property type="match status" value="1"/>
</dbReference>
<evidence type="ECO:0000313" key="3">
    <source>
        <dbReference type="Proteomes" id="UP001151287"/>
    </source>
</evidence>
<dbReference type="GO" id="GO:0003676">
    <property type="term" value="F:nucleic acid binding"/>
    <property type="evidence" value="ECO:0007669"/>
    <property type="project" value="InterPro"/>
</dbReference>
<gene>
    <name evidence="2" type="ORF">LUZ63_014194</name>
</gene>
<dbReference type="Proteomes" id="UP001151287">
    <property type="component" value="Unassembled WGS sequence"/>
</dbReference>
<name>A0A9Q0C9Y1_9POAL</name>
<protein>
    <recommendedName>
        <fullName evidence="1">Reverse transcriptase zinc-binding domain-containing protein</fullName>
    </recommendedName>
</protein>
<dbReference type="PANTHER" id="PTHR33116">
    <property type="entry name" value="REVERSE TRANSCRIPTASE ZINC-BINDING DOMAIN-CONTAINING PROTEIN-RELATED-RELATED"/>
    <property type="match status" value="1"/>
</dbReference>
<sequence>MFFFWGKGNEKMMPLVAWSKITTPKSLRGLGLKDMVKFSQTLHMKTLWAIAKGDNSTWVQILTAKYLHISDLWSCNRTTRFTPLWRAIMEIKPLLRDHVKWQIGDGQTCKAMGQSWHDLWSHFPPNNAAQRRVTLAQLVQSGDRGWNNQKLIELFGFNGALYIAMAYPNGPTLNHRNDRLVFTYTRNGQFSIKGAYLMLVSNPTHTPADATARRLYKLIWHSKNILPRIRLFLWRAMKEALPVDAVLASRLGRHHVGCSICGHSQETTTHVLFKCPKAQQVWFSSDFGLRTDGLLDRFQELLAALVHSLDAQQISKLAAILWHVWKNRCKEVFEGRKTNVQQTLAAAHSLLHTLHAANLTFIKQPQLQEAPQPTTKYSCWLDASWVHTGQHGSGMAYALFDSGTLVQYRMKHAVSSFPFHAELLTFKMAITELLGMRVNDCCFFTDCIELHKVINGTTSLSIVDWQAYYDATDTVLLWNGNIKQNWYCAHVGRENNCLANHLTKLARTRNINYVGFTFPAFLM</sequence>
<accession>A0A9Q0C9Y1</accession>
<reference evidence="2" key="1">
    <citation type="journal article" date="2022" name="Cell">
        <title>Repeat-based holocentromeres influence genome architecture and karyotype evolution.</title>
        <authorList>
            <person name="Hofstatter P.G."/>
            <person name="Thangavel G."/>
            <person name="Lux T."/>
            <person name="Neumann P."/>
            <person name="Vondrak T."/>
            <person name="Novak P."/>
            <person name="Zhang M."/>
            <person name="Costa L."/>
            <person name="Castellani M."/>
            <person name="Scott A."/>
            <person name="Toegelov H."/>
            <person name="Fuchs J."/>
            <person name="Mata-Sucre Y."/>
            <person name="Dias Y."/>
            <person name="Vanzela A.L.L."/>
            <person name="Huettel B."/>
            <person name="Almeida C.C.S."/>
            <person name="Simkova H."/>
            <person name="Souza G."/>
            <person name="Pedrosa-Harand A."/>
            <person name="Macas J."/>
            <person name="Mayer K.F.X."/>
            <person name="Houben A."/>
            <person name="Marques A."/>
        </authorList>
    </citation>
    <scope>NUCLEOTIDE SEQUENCE</scope>
    <source>
        <strain evidence="2">RhyBre1mFocal</strain>
    </source>
</reference>
<proteinExistence type="predicted"/>
<dbReference type="PANTHER" id="PTHR33116:SF78">
    <property type="entry name" value="OS12G0587133 PROTEIN"/>
    <property type="match status" value="1"/>
</dbReference>
<dbReference type="InterPro" id="IPR012337">
    <property type="entry name" value="RNaseH-like_sf"/>
</dbReference>
<feature type="domain" description="Reverse transcriptase zinc-binding" evidence="1">
    <location>
        <begin position="190"/>
        <end position="282"/>
    </location>
</feature>
<evidence type="ECO:0000313" key="2">
    <source>
        <dbReference type="EMBL" id="KAJ1690039.1"/>
    </source>
</evidence>
<dbReference type="AlphaFoldDB" id="A0A9Q0C9Y1"/>
<comment type="caution">
    <text evidence="2">The sequence shown here is derived from an EMBL/GenBank/DDBJ whole genome shotgun (WGS) entry which is preliminary data.</text>
</comment>
<organism evidence="2 3">
    <name type="scientific">Rhynchospora breviuscula</name>
    <dbReference type="NCBI Taxonomy" id="2022672"/>
    <lineage>
        <taxon>Eukaryota</taxon>
        <taxon>Viridiplantae</taxon>
        <taxon>Streptophyta</taxon>
        <taxon>Embryophyta</taxon>
        <taxon>Tracheophyta</taxon>
        <taxon>Spermatophyta</taxon>
        <taxon>Magnoliopsida</taxon>
        <taxon>Liliopsida</taxon>
        <taxon>Poales</taxon>
        <taxon>Cyperaceae</taxon>
        <taxon>Cyperoideae</taxon>
        <taxon>Rhynchosporeae</taxon>
        <taxon>Rhynchospora</taxon>
    </lineage>
</organism>
<evidence type="ECO:0000259" key="1">
    <source>
        <dbReference type="Pfam" id="PF13966"/>
    </source>
</evidence>
<dbReference type="InterPro" id="IPR026960">
    <property type="entry name" value="RVT-Znf"/>
</dbReference>
<dbReference type="SUPFAM" id="SSF53098">
    <property type="entry name" value="Ribonuclease H-like"/>
    <property type="match status" value="1"/>
</dbReference>
<dbReference type="InterPro" id="IPR036397">
    <property type="entry name" value="RNaseH_sf"/>
</dbReference>
<keyword evidence="3" id="KW-1185">Reference proteome</keyword>
<dbReference type="EMBL" id="JAMQYH010000004">
    <property type="protein sequence ID" value="KAJ1690039.1"/>
    <property type="molecule type" value="Genomic_DNA"/>
</dbReference>
<dbReference type="OrthoDB" id="694564at2759"/>
<dbReference type="Pfam" id="PF13966">
    <property type="entry name" value="zf-RVT"/>
    <property type="match status" value="1"/>
</dbReference>